<dbReference type="EMBL" id="CP002455">
    <property type="protein sequence ID" value="ADX68296.1"/>
    <property type="molecule type" value="Genomic_DNA"/>
</dbReference>
<dbReference type="OrthoDB" id="9802587at2"/>
<name>F0NZE9_WEEVC</name>
<dbReference type="PANTHER" id="PTHR45753">
    <property type="entry name" value="ORNITHINE CARBAMOYLTRANSFERASE, MITOCHONDRIAL"/>
    <property type="match status" value="1"/>
</dbReference>
<keyword evidence="2" id="KW-0028">Amino-acid biosynthesis</keyword>
<dbReference type="PRINTS" id="PR00100">
    <property type="entry name" value="AOTCASE"/>
</dbReference>
<dbReference type="EC" id="2.1.3.11" evidence="2"/>
<dbReference type="GO" id="GO:0042450">
    <property type="term" value="P:L-arginine biosynthetic process via ornithine"/>
    <property type="evidence" value="ECO:0007669"/>
    <property type="project" value="TreeGrafter"/>
</dbReference>
<evidence type="ECO:0000313" key="6">
    <source>
        <dbReference type="Proteomes" id="UP000008641"/>
    </source>
</evidence>
<dbReference type="RefSeq" id="WP_013598685.1">
    <property type="nucleotide sequence ID" value="NC_015144.1"/>
</dbReference>
<feature type="binding site" evidence="2">
    <location>
        <position position="183"/>
    </location>
    <ligand>
        <name>N(2)-succinyl-L-ornithine</name>
        <dbReference type="ChEBI" id="CHEBI:58514"/>
    </ligand>
</feature>
<keyword evidence="6" id="KW-1185">Reference proteome</keyword>
<sequence>MKQFISVNDVENIDQLLEKALEIKADPFGQQAVGKNKTIGLIFFNPSLRTRLSSIKAAYNLGANAWVLNAGADSWTLEMGDGTVMNGDTQEHIKEAIQVMSAYCDVLGVRTFPKLEQKEEDYSEAMFNKVKDLSSVPVVSLESATLHPLQSFADLITIAEKINYNPANPPKEKVKVVMTWAPHPRRLPQAVPNSFAEWFTKVDWVDFTIAQPKGYELDAKFTHGANIVYDQEEALKGADFVYAKNWSSYEDYGAIIPQEKDWQVTIDKMKLTNDGKFMHCLPVRRNVVVADEVLDSSYSIVIEEATNRIYSAQTVFHEILKGLK</sequence>
<dbReference type="eggNOG" id="COG0078">
    <property type="taxonomic scope" value="Bacteria"/>
</dbReference>
<accession>F0NZE9</accession>
<evidence type="ECO:0000256" key="2">
    <source>
        <dbReference type="HAMAP-Rule" id="MF_02235"/>
    </source>
</evidence>
<keyword evidence="2" id="KW-0055">Arginine biosynthesis</keyword>
<feature type="binding site" evidence="2">
    <location>
        <position position="284"/>
    </location>
    <ligand>
        <name>N(2)-succinyl-L-ornithine</name>
        <dbReference type="ChEBI" id="CHEBI:58514"/>
    </ligand>
</feature>
<dbReference type="HAMAP" id="MF_02235">
    <property type="entry name" value="SOTCase"/>
    <property type="match status" value="1"/>
</dbReference>
<proteinExistence type="inferred from homology"/>
<dbReference type="InterPro" id="IPR006132">
    <property type="entry name" value="Asp/Orn_carbamoyltranf_P-bd"/>
</dbReference>
<dbReference type="InterPro" id="IPR043696">
    <property type="entry name" value="ArgF'-like"/>
</dbReference>
<gene>
    <name evidence="2" type="primary">argF'</name>
    <name evidence="5" type="ordered locus">Weevi_1596</name>
</gene>
<dbReference type="InterPro" id="IPR006131">
    <property type="entry name" value="Asp_carbamoyltransf_Asp/Orn-bd"/>
</dbReference>
<reference evidence="5 6" key="1">
    <citation type="journal article" date="2011" name="Stand. Genomic Sci.">
        <title>Complete genome sequence of Weeksella virosa type strain (9751).</title>
        <authorList>
            <person name="Lang E."/>
            <person name="Teshima H."/>
            <person name="Lucas S."/>
            <person name="Lapidus A."/>
            <person name="Hammon N."/>
            <person name="Deshpande S."/>
            <person name="Nolan M."/>
            <person name="Cheng J.F."/>
            <person name="Pitluck S."/>
            <person name="Liolios K."/>
            <person name="Pagani I."/>
            <person name="Mikhailova N."/>
            <person name="Ivanova N."/>
            <person name="Mavromatis K."/>
            <person name="Pati A."/>
            <person name="Tapia R."/>
            <person name="Han C."/>
            <person name="Goodwin L."/>
            <person name="Chen A."/>
            <person name="Palaniappan K."/>
            <person name="Land M."/>
            <person name="Hauser L."/>
            <person name="Chang Y.J."/>
            <person name="Jeffries C.D."/>
            <person name="Brambilla E.M."/>
            <person name="Kopitz M."/>
            <person name="Rohde M."/>
            <person name="Goker M."/>
            <person name="Tindall B.J."/>
            <person name="Detter J.C."/>
            <person name="Woyke T."/>
            <person name="Bristow J."/>
            <person name="Eisen J.A."/>
            <person name="Markowitz V."/>
            <person name="Hugenholtz P."/>
            <person name="Klenk H.P."/>
            <person name="Kyrpides N.C."/>
        </authorList>
    </citation>
    <scope>NUCLEOTIDE SEQUENCE [LARGE SCALE GENOMIC DNA]</scope>
    <source>
        <strain evidence="6">ATCC 43766 / DSM 16922 / JCM 21250 / NBRC 16016 / NCTC 11634 / CL345/78</strain>
    </source>
</reference>
<reference evidence="6" key="2">
    <citation type="journal article" date="2011" name="Stand. Genomic Sci.">
        <title>Complete genome sequence of Weeksella virosa type strain (9751T).</title>
        <authorList>
            <person name="Lang E."/>
            <person name="Teshima H."/>
            <person name="Lucas S."/>
            <person name="Lapidus A."/>
            <person name="Hammon N."/>
            <person name="Deshpande S."/>
            <person name="Nolan M."/>
            <person name="Cheng J."/>
            <person name="Pitluck S."/>
            <person name="Liolios K."/>
            <person name="Pagani I."/>
            <person name="Mikhailova N."/>
            <person name="Ivanova N."/>
            <person name="Mavromatis K."/>
            <person name="Pati A."/>
            <person name="Tapia R."/>
            <person name="Han C."/>
            <person name="Goodwin L."/>
            <person name="Chen A."/>
            <person name="Palaniappan K."/>
            <person name="Land M."/>
            <person name="Hauser L."/>
            <person name="Chang Y."/>
            <person name="Jeffries C."/>
            <person name="Brambilla E."/>
            <person name="Kopitz M."/>
            <person name="Rohde M."/>
            <person name="Goker M."/>
            <person name="Tindall B."/>
            <person name="Detter J."/>
            <person name="Woyke T."/>
            <person name="Bristow J."/>
            <person name="Eisen J."/>
            <person name="Markowitz V."/>
            <person name="Hugenholtz P."/>
            <person name="Klenk H."/>
            <person name="Kyrpides N."/>
        </authorList>
    </citation>
    <scope>NUCLEOTIDE SEQUENCE [LARGE SCALE GENOMIC DNA]</scope>
    <source>
        <strain evidence="6">ATCC 43766 / DSM 16922 / JCM 21250 / NBRC 16016 / NCTC 11634 / CL345/78</strain>
    </source>
</reference>
<comment type="subunit">
    <text evidence="2">Homotrimer.</text>
</comment>
<dbReference type="GO" id="GO:0004585">
    <property type="term" value="F:ornithine carbamoyltransferase activity"/>
    <property type="evidence" value="ECO:0007669"/>
    <property type="project" value="InterPro"/>
</dbReference>
<feature type="binding site" description="in other chain" evidence="2">
    <location>
        <position position="110"/>
    </location>
    <ligand>
        <name>carbamoyl phosphate</name>
        <dbReference type="ChEBI" id="CHEBI:58228"/>
        <note>ligand shared between two neighboring subunits</note>
    </ligand>
</feature>
<evidence type="ECO:0000313" key="5">
    <source>
        <dbReference type="EMBL" id="ADX68296.1"/>
    </source>
</evidence>
<dbReference type="Proteomes" id="UP000008641">
    <property type="component" value="Chromosome"/>
</dbReference>
<dbReference type="KEGG" id="wvi:Weevi_1596"/>
<protein>
    <recommendedName>
        <fullName evidence="2">N-succinylornithine carbamoyltransferase</fullName>
        <ecNumber evidence="2">2.1.3.11</ecNumber>
    </recommendedName>
    <alternativeName>
        <fullName evidence="2">N-succinyl-L-ornithine transcarbamylase</fullName>
        <shortName evidence="2">SOTCase</shortName>
    </alternativeName>
</protein>
<comment type="function">
    <text evidence="2">Catalyzes the transfer of the carbamoyl group from carbamoyl phosphate to the delta-amino group of N(2)-succinyl-L-ornithine to produce N(2)-succinyl-L-citrulline. Is essential for arginine biosynthesis.</text>
</comment>
<dbReference type="PRINTS" id="PR00101">
    <property type="entry name" value="ATCASE"/>
</dbReference>
<dbReference type="UniPathway" id="UPA00068"/>
<evidence type="ECO:0000256" key="1">
    <source>
        <dbReference type="ARBA" id="ARBA00022679"/>
    </source>
</evidence>
<feature type="binding site" description="in other chain" evidence="2">
    <location>
        <begin position="147"/>
        <end position="150"/>
    </location>
    <ligand>
        <name>carbamoyl phosphate</name>
        <dbReference type="ChEBI" id="CHEBI:58228"/>
        <note>ligand shared between two neighboring subunits</note>
    </ligand>
</feature>
<feature type="binding site" description="in other chain" evidence="2">
    <location>
        <position position="308"/>
    </location>
    <ligand>
        <name>carbamoyl phosphate</name>
        <dbReference type="ChEBI" id="CHEBI:58228"/>
        <note>ligand shared between two neighboring subunits</note>
    </ligand>
</feature>
<dbReference type="InterPro" id="IPR036901">
    <property type="entry name" value="Asp/Orn_carbamoylTrfase_sf"/>
</dbReference>
<feature type="binding site" evidence="2">
    <location>
        <position position="75"/>
    </location>
    <ligand>
        <name>carbamoyl phosphate</name>
        <dbReference type="ChEBI" id="CHEBI:58228"/>
        <note>ligand shared between two neighboring subunits</note>
    </ligand>
</feature>
<dbReference type="GO" id="GO:0019240">
    <property type="term" value="P:citrulline biosynthetic process"/>
    <property type="evidence" value="ECO:0007669"/>
    <property type="project" value="TreeGrafter"/>
</dbReference>
<dbReference type="STRING" id="865938.Weevi_1596"/>
<comment type="similarity">
    <text evidence="2">Belongs to the aspartate/ornithine carbamoyltransferase superfamily. SOTCase family.</text>
</comment>
<feature type="binding site" evidence="2">
    <location>
        <position position="142"/>
    </location>
    <ligand>
        <name>N(2)-succinyl-L-ornithine</name>
        <dbReference type="ChEBI" id="CHEBI:58514"/>
    </ligand>
</feature>
<dbReference type="Pfam" id="PF00185">
    <property type="entry name" value="OTCace"/>
    <property type="match status" value="1"/>
</dbReference>
<dbReference type="InterPro" id="IPR006130">
    <property type="entry name" value="Asp/Orn_carbamoylTrfase"/>
</dbReference>
<feature type="domain" description="Aspartate/ornithine carbamoyltransferase carbamoyl-P binding" evidence="4">
    <location>
        <begin position="2"/>
        <end position="160"/>
    </location>
</feature>
<feature type="binding site" description="in other chain" evidence="2">
    <location>
        <begin position="47"/>
        <end position="50"/>
    </location>
    <ligand>
        <name>carbamoyl phosphate</name>
        <dbReference type="ChEBI" id="CHEBI:58228"/>
        <note>ligand shared between two neighboring subunits</note>
    </ligand>
</feature>
<keyword evidence="1 2" id="KW-0808">Transferase</keyword>
<feature type="domain" description="Aspartate/ornithine carbamoyltransferase Asp/Orn-binding" evidence="3">
    <location>
        <begin position="191"/>
        <end position="316"/>
    </location>
</feature>
<dbReference type="AlphaFoldDB" id="F0NZE9"/>
<feature type="binding site" evidence="2">
    <location>
        <position position="244"/>
    </location>
    <ligand>
        <name>N(2)-succinyl-L-ornithine</name>
        <dbReference type="ChEBI" id="CHEBI:58514"/>
    </ligand>
</feature>
<dbReference type="SUPFAM" id="SSF53671">
    <property type="entry name" value="Aspartate/ornithine carbamoyltransferase"/>
    <property type="match status" value="1"/>
</dbReference>
<dbReference type="Pfam" id="PF02729">
    <property type="entry name" value="OTCace_N"/>
    <property type="match status" value="1"/>
</dbReference>
<dbReference type="PANTHER" id="PTHR45753:SF3">
    <property type="entry name" value="ORNITHINE TRANSCARBAMYLASE, MITOCHONDRIAL"/>
    <property type="match status" value="1"/>
</dbReference>
<dbReference type="NCBIfam" id="NF003384">
    <property type="entry name" value="PRK04523.1"/>
    <property type="match status" value="1"/>
</dbReference>
<feature type="binding site" description="in other chain" evidence="2">
    <location>
        <begin position="280"/>
        <end position="281"/>
    </location>
    <ligand>
        <name>carbamoyl phosphate</name>
        <dbReference type="ChEBI" id="CHEBI:58228"/>
        <note>ligand shared between two neighboring subunits</note>
    </ligand>
</feature>
<dbReference type="Gene3D" id="3.40.50.1370">
    <property type="entry name" value="Aspartate/ornithine carbamoyltransferase"/>
    <property type="match status" value="2"/>
</dbReference>
<comment type="catalytic activity">
    <reaction evidence="2">
        <text>N(2)-succinyl-L-ornithine + carbamoyl phosphate = N(2)-succinyl-L-citrulline + phosphate + H(+)</text>
        <dbReference type="Rhea" id="RHEA:25884"/>
        <dbReference type="ChEBI" id="CHEBI:15378"/>
        <dbReference type="ChEBI" id="CHEBI:43474"/>
        <dbReference type="ChEBI" id="CHEBI:58228"/>
        <dbReference type="ChEBI" id="CHEBI:58514"/>
        <dbReference type="ChEBI" id="CHEBI:58862"/>
        <dbReference type="EC" id="2.1.3.11"/>
    </reaction>
</comment>
<dbReference type="GO" id="GO:0016597">
    <property type="term" value="F:amino acid binding"/>
    <property type="evidence" value="ECO:0007669"/>
    <property type="project" value="InterPro"/>
</dbReference>
<dbReference type="HOGENOM" id="CLU_043846_3_3_10"/>
<evidence type="ECO:0000259" key="3">
    <source>
        <dbReference type="Pfam" id="PF00185"/>
    </source>
</evidence>
<evidence type="ECO:0000259" key="4">
    <source>
        <dbReference type="Pfam" id="PF02729"/>
    </source>
</evidence>
<comment type="pathway">
    <text evidence="2">Amino-acid biosynthesis; L-arginine biosynthesis.</text>
</comment>
<organism evidence="5 6">
    <name type="scientific">Weeksella virosa (strain ATCC 43766 / DSM 16922 / JCM 21250 / CCUG 30538 / CDC 9751 / IAM 14551 / NBRC 16016 / NCTC 11634 / CL345/78)</name>
    <dbReference type="NCBI Taxonomy" id="865938"/>
    <lineage>
        <taxon>Bacteria</taxon>
        <taxon>Pseudomonadati</taxon>
        <taxon>Bacteroidota</taxon>
        <taxon>Flavobacteriia</taxon>
        <taxon>Flavobacteriales</taxon>
        <taxon>Weeksellaceae</taxon>
        <taxon>Weeksella</taxon>
    </lineage>
</organism>